<dbReference type="InterPro" id="IPR055342">
    <property type="entry name" value="MreC_beta-barrel_core"/>
</dbReference>
<evidence type="ECO:0000259" key="7">
    <source>
        <dbReference type="Pfam" id="PF04085"/>
    </source>
</evidence>
<dbReference type="Proteomes" id="UP000260457">
    <property type="component" value="Chromosome"/>
</dbReference>
<dbReference type="Proteomes" id="UP000220106">
    <property type="component" value="Unassembled WGS sequence"/>
</dbReference>
<dbReference type="EMBL" id="NUEQ01000008">
    <property type="protein sequence ID" value="PEJ36598.1"/>
    <property type="molecule type" value="Genomic_DNA"/>
</dbReference>
<protein>
    <recommendedName>
        <fullName evidence="2 5">Cell shape-determining protein MreC</fullName>
    </recommendedName>
    <alternativeName>
        <fullName evidence="4 5">Cell shape protein MreC</fullName>
    </alternativeName>
</protein>
<sequence length="290" mass="32683">MPQFFNKKLLLLLVSIIVLVALIGFSLREREELTWPEKFLKDTTGWVGNVFNKPVSGITGFVGDLKDLQHTYDENKKLKARLDEYVLLKTQVQDLKEENEELRDNLGKEDDLRKYSPIQATVIGRNPERWHEMLTINKGKRNGVEKNMAVITSTGLVGKVKVATDFTASVQLLSSIDKANRVSAIIQGKDKAFGLIEGFDDEKNLLLMKRIPYDKKIKKNSLVITSGYGGIFPKGLPIGKVVDVKVDQYGLNQTAYIEPSTDFYDINNVMVVKREVGGVEDEMDGEDEVK</sequence>
<dbReference type="InterPro" id="IPR007221">
    <property type="entry name" value="MreC"/>
</dbReference>
<dbReference type="EMBL" id="CP030926">
    <property type="protein sequence ID" value="AXN37734.1"/>
    <property type="molecule type" value="Genomic_DNA"/>
</dbReference>
<dbReference type="PIRSF" id="PIRSF038471">
    <property type="entry name" value="MreC"/>
    <property type="match status" value="1"/>
</dbReference>
<dbReference type="InterPro" id="IPR042177">
    <property type="entry name" value="Cell/Rod_1"/>
</dbReference>
<evidence type="ECO:0000313" key="8">
    <source>
        <dbReference type="EMBL" id="AXN37734.1"/>
    </source>
</evidence>
<evidence type="ECO:0000256" key="6">
    <source>
        <dbReference type="SAM" id="Coils"/>
    </source>
</evidence>
<dbReference type="Gene3D" id="2.40.10.340">
    <property type="entry name" value="Rod shape-determining protein MreC, domain 1"/>
    <property type="match status" value="1"/>
</dbReference>
<dbReference type="AlphaFoldDB" id="A0AAX0RSZ6"/>
<dbReference type="RefSeq" id="WP_098174958.1">
    <property type="nucleotide sequence ID" value="NZ_CP030926.1"/>
</dbReference>
<evidence type="ECO:0000256" key="4">
    <source>
        <dbReference type="ARBA" id="ARBA00032089"/>
    </source>
</evidence>
<organism evidence="9 10">
    <name type="scientific">Peribacillus butanolivorans</name>
    <dbReference type="NCBI Taxonomy" id="421767"/>
    <lineage>
        <taxon>Bacteria</taxon>
        <taxon>Bacillati</taxon>
        <taxon>Bacillota</taxon>
        <taxon>Bacilli</taxon>
        <taxon>Bacillales</taxon>
        <taxon>Bacillaceae</taxon>
        <taxon>Peribacillus</taxon>
    </lineage>
</organism>
<feature type="domain" description="Rod shape-determining protein MreC beta-barrel core" evidence="7">
    <location>
        <begin position="122"/>
        <end position="273"/>
    </location>
</feature>
<dbReference type="Pfam" id="PF04085">
    <property type="entry name" value="MreC"/>
    <property type="match status" value="1"/>
</dbReference>
<evidence type="ECO:0000256" key="2">
    <source>
        <dbReference type="ARBA" id="ARBA00013855"/>
    </source>
</evidence>
<evidence type="ECO:0000256" key="1">
    <source>
        <dbReference type="ARBA" id="ARBA00009369"/>
    </source>
</evidence>
<dbReference type="NCBIfam" id="TIGR00219">
    <property type="entry name" value="mreC"/>
    <property type="match status" value="1"/>
</dbReference>
<proteinExistence type="inferred from homology"/>
<dbReference type="KEGG" id="pbut:DTO10_04425"/>
<keyword evidence="3 5" id="KW-0133">Cell shape</keyword>
<reference evidence="9 10" key="1">
    <citation type="submission" date="2017-09" db="EMBL/GenBank/DDBJ databases">
        <title>Large-scale bioinformatics analysis of Bacillus genomes uncovers conserved roles of natural products in bacterial physiology.</title>
        <authorList>
            <consortium name="Agbiome Team Llc"/>
            <person name="Bleich R.M."/>
            <person name="Kirk G.J."/>
            <person name="Santa Maria K.C."/>
            <person name="Allen S.E."/>
            <person name="Farag S."/>
            <person name="Shank E.A."/>
            <person name="Bowers A."/>
        </authorList>
    </citation>
    <scope>NUCLEOTIDE SEQUENCE [LARGE SCALE GENOMIC DNA]</scope>
    <source>
        <strain evidence="9 10">AFS003229</strain>
    </source>
</reference>
<evidence type="ECO:0000256" key="5">
    <source>
        <dbReference type="PIRNR" id="PIRNR038471"/>
    </source>
</evidence>
<evidence type="ECO:0000313" key="11">
    <source>
        <dbReference type="Proteomes" id="UP000260457"/>
    </source>
</evidence>
<keyword evidence="11" id="KW-1185">Reference proteome</keyword>
<dbReference type="Gene3D" id="2.40.10.350">
    <property type="entry name" value="Rod shape-determining protein MreC, domain 2"/>
    <property type="match status" value="1"/>
</dbReference>
<dbReference type="InterPro" id="IPR042175">
    <property type="entry name" value="Cell/Rod_MreC_2"/>
</dbReference>
<gene>
    <name evidence="9" type="primary">mreC</name>
    <name evidence="9" type="ORF">CN689_03885</name>
    <name evidence="8" type="ORF">DTO10_04425</name>
</gene>
<name>A0AAX0RSZ6_9BACI</name>
<reference evidence="8 11" key="2">
    <citation type="submission" date="2018-07" db="EMBL/GenBank/DDBJ databases">
        <title>The molecular basis for the intramolecular migration of carboxyl group in the catabolism of para-hydroxybenzoate via gentisate.</title>
        <authorList>
            <person name="Zhao H."/>
            <person name="Xu Y."/>
            <person name="Lin S."/>
            <person name="Spain J.C."/>
            <person name="Zhou N.-Y."/>
        </authorList>
    </citation>
    <scope>NUCLEOTIDE SEQUENCE [LARGE SCALE GENOMIC DNA]</scope>
    <source>
        <strain evidence="8 11">PHB-7a</strain>
    </source>
</reference>
<accession>A0AAX0RSZ6</accession>
<evidence type="ECO:0000313" key="10">
    <source>
        <dbReference type="Proteomes" id="UP000220106"/>
    </source>
</evidence>
<dbReference type="Gene3D" id="1.20.5.490">
    <property type="entry name" value="Single helix bin"/>
    <property type="match status" value="1"/>
</dbReference>
<dbReference type="PANTHER" id="PTHR34138:SF1">
    <property type="entry name" value="CELL SHAPE-DETERMINING PROTEIN MREC"/>
    <property type="match status" value="1"/>
</dbReference>
<dbReference type="GO" id="GO:0005886">
    <property type="term" value="C:plasma membrane"/>
    <property type="evidence" value="ECO:0007669"/>
    <property type="project" value="TreeGrafter"/>
</dbReference>
<comment type="similarity">
    <text evidence="1 5">Belongs to the MreC family.</text>
</comment>
<dbReference type="GO" id="GO:0008360">
    <property type="term" value="P:regulation of cell shape"/>
    <property type="evidence" value="ECO:0007669"/>
    <property type="project" value="UniProtKB-KW"/>
</dbReference>
<feature type="coiled-coil region" evidence="6">
    <location>
        <begin position="78"/>
        <end position="112"/>
    </location>
</feature>
<keyword evidence="6" id="KW-0175">Coiled coil</keyword>
<evidence type="ECO:0000313" key="9">
    <source>
        <dbReference type="EMBL" id="PEJ36598.1"/>
    </source>
</evidence>
<evidence type="ECO:0000256" key="3">
    <source>
        <dbReference type="ARBA" id="ARBA00022960"/>
    </source>
</evidence>
<comment type="function">
    <text evidence="5">Involved in formation and maintenance of cell shape.</text>
</comment>
<dbReference type="PANTHER" id="PTHR34138">
    <property type="entry name" value="CELL SHAPE-DETERMINING PROTEIN MREC"/>
    <property type="match status" value="1"/>
</dbReference>